<dbReference type="InterPro" id="IPR029787">
    <property type="entry name" value="Nucleotide_cyclase"/>
</dbReference>
<name>A0A0P1IX34_9RHOB</name>
<dbReference type="PANTHER" id="PTHR45138">
    <property type="entry name" value="REGULATORY COMPONENTS OF SENSORY TRANSDUCTION SYSTEM"/>
    <property type="match status" value="1"/>
</dbReference>
<dbReference type="RefSeq" id="WP_245627169.1">
    <property type="nucleotide sequence ID" value="NZ_CYUE01000020.1"/>
</dbReference>
<proteinExistence type="predicted"/>
<dbReference type="InterPro" id="IPR029016">
    <property type="entry name" value="GAF-like_dom_sf"/>
</dbReference>
<keyword evidence="4" id="KW-0472">Membrane</keyword>
<keyword evidence="4" id="KW-1133">Transmembrane helix</keyword>
<feature type="compositionally biased region" description="Polar residues" evidence="3">
    <location>
        <begin position="573"/>
        <end position="589"/>
    </location>
</feature>
<dbReference type="NCBIfam" id="TIGR00254">
    <property type="entry name" value="GGDEF"/>
    <property type="match status" value="1"/>
</dbReference>
<dbReference type="EC" id="2.7.7.65" evidence="1"/>
<dbReference type="STRING" id="1715691.TA5113_01158"/>
<keyword evidence="7" id="KW-1185">Reference proteome</keyword>
<dbReference type="PROSITE" id="PS50887">
    <property type="entry name" value="GGDEF"/>
    <property type="match status" value="1"/>
</dbReference>
<feature type="domain" description="GGDEF" evidence="5">
    <location>
        <begin position="437"/>
        <end position="571"/>
    </location>
</feature>
<feature type="transmembrane region" description="Helical" evidence="4">
    <location>
        <begin position="15"/>
        <end position="35"/>
    </location>
</feature>
<dbReference type="FunFam" id="3.30.70.270:FF:000001">
    <property type="entry name" value="Diguanylate cyclase domain protein"/>
    <property type="match status" value="1"/>
</dbReference>
<dbReference type="GO" id="GO:0052621">
    <property type="term" value="F:diguanylate cyclase activity"/>
    <property type="evidence" value="ECO:0007669"/>
    <property type="project" value="UniProtKB-EC"/>
</dbReference>
<evidence type="ECO:0000259" key="5">
    <source>
        <dbReference type="PROSITE" id="PS50887"/>
    </source>
</evidence>
<dbReference type="AlphaFoldDB" id="A0A0P1IX34"/>
<evidence type="ECO:0000256" key="2">
    <source>
        <dbReference type="ARBA" id="ARBA00034247"/>
    </source>
</evidence>
<dbReference type="GO" id="GO:0043709">
    <property type="term" value="P:cell adhesion involved in single-species biofilm formation"/>
    <property type="evidence" value="ECO:0007669"/>
    <property type="project" value="TreeGrafter"/>
</dbReference>
<dbReference type="SUPFAM" id="SSF55073">
    <property type="entry name" value="Nucleotide cyclase"/>
    <property type="match status" value="1"/>
</dbReference>
<dbReference type="SMART" id="SM00267">
    <property type="entry name" value="GGDEF"/>
    <property type="match status" value="1"/>
</dbReference>
<dbReference type="Gene3D" id="3.30.450.40">
    <property type="match status" value="1"/>
</dbReference>
<keyword evidence="4" id="KW-0812">Transmembrane</keyword>
<accession>A0A0P1IX34</accession>
<evidence type="ECO:0000313" key="6">
    <source>
        <dbReference type="EMBL" id="CUK26517.1"/>
    </source>
</evidence>
<dbReference type="InterPro" id="IPR050469">
    <property type="entry name" value="Diguanylate_Cyclase"/>
</dbReference>
<reference evidence="7" key="1">
    <citation type="submission" date="2015-09" db="EMBL/GenBank/DDBJ databases">
        <authorList>
            <person name="Rodrigo-Torres Lidia"/>
            <person name="Arahal R.David."/>
        </authorList>
    </citation>
    <scope>NUCLEOTIDE SEQUENCE [LARGE SCALE GENOMIC DNA]</scope>
    <source>
        <strain evidence="7">CECT 5114</strain>
    </source>
</reference>
<evidence type="ECO:0000256" key="4">
    <source>
        <dbReference type="SAM" id="Phobius"/>
    </source>
</evidence>
<evidence type="ECO:0000256" key="3">
    <source>
        <dbReference type="SAM" id="MobiDB-lite"/>
    </source>
</evidence>
<gene>
    <name evidence="6" type="primary">ycdT</name>
    <name evidence="6" type="ORF">TA5114_02332</name>
</gene>
<dbReference type="CDD" id="cd01949">
    <property type="entry name" value="GGDEF"/>
    <property type="match status" value="1"/>
</dbReference>
<dbReference type="GO" id="GO:1902201">
    <property type="term" value="P:negative regulation of bacterial-type flagellum-dependent cell motility"/>
    <property type="evidence" value="ECO:0007669"/>
    <property type="project" value="TreeGrafter"/>
</dbReference>
<dbReference type="GO" id="GO:0005886">
    <property type="term" value="C:plasma membrane"/>
    <property type="evidence" value="ECO:0007669"/>
    <property type="project" value="TreeGrafter"/>
</dbReference>
<protein>
    <recommendedName>
        <fullName evidence="1">diguanylate cyclase</fullName>
        <ecNumber evidence="1">2.7.7.65</ecNumber>
    </recommendedName>
</protein>
<comment type="catalytic activity">
    <reaction evidence="2">
        <text>2 GTP = 3',3'-c-di-GMP + 2 diphosphate</text>
        <dbReference type="Rhea" id="RHEA:24898"/>
        <dbReference type="ChEBI" id="CHEBI:33019"/>
        <dbReference type="ChEBI" id="CHEBI:37565"/>
        <dbReference type="ChEBI" id="CHEBI:58805"/>
        <dbReference type="EC" id="2.7.7.65"/>
    </reaction>
</comment>
<feature type="transmembrane region" description="Helical" evidence="4">
    <location>
        <begin position="198"/>
        <end position="218"/>
    </location>
</feature>
<feature type="region of interest" description="Disordered" evidence="3">
    <location>
        <begin position="573"/>
        <end position="611"/>
    </location>
</feature>
<dbReference type="Pfam" id="PF00990">
    <property type="entry name" value="GGDEF"/>
    <property type="match status" value="1"/>
</dbReference>
<dbReference type="InterPro" id="IPR000160">
    <property type="entry name" value="GGDEF_dom"/>
</dbReference>
<dbReference type="Gene3D" id="3.30.70.270">
    <property type="match status" value="1"/>
</dbReference>
<evidence type="ECO:0000256" key="1">
    <source>
        <dbReference type="ARBA" id="ARBA00012528"/>
    </source>
</evidence>
<dbReference type="Proteomes" id="UP000051184">
    <property type="component" value="Unassembled WGS sequence"/>
</dbReference>
<keyword evidence="6" id="KW-0808">Transferase</keyword>
<sequence>MGEVIEPSVNKKVSMLWPVLAVLTIAAAISGAAYLPTPVVDYFLKQDILDRSELWQRRITLHLRDTEATFRNGTTSPEENDFLSLLPEASDVYRFKLFTADGRVFWSTRSSDLGTINEKDYFTSIVSDGEIYYKHEPKPASEIDGLLLHSHNTAPDAIHEIAEVYVPMMQNGEFIGAIEFYTDITKVRTLFIQRVHTALIALSALAIIVVLLIGGLIVRSNRARLNALNSKSKSERALMDQQLHLAQEVKLLGELNEWLQSSRSLDELFEMFTKFMAYMLPDCAGSIYVYSNSRDVLDGVSAWNGGELKRHIHPDGCWGLRRGRTYTYGVHEVDFVCEHVDEEDGEPYFCFPILAHGETVGLMHLKKVAHADKEEFLESRKLAQMCAEQISMAIANVRMRDQLQEQSIRDPLTGLFNRRHMIDRLRHFLMTSSDKQQNTHLVYLDLDHFKRFNDTHGHDAGDYVLRAVGEILDESCTDDEIACRMGGEEFVVLWPRLTNEELQERITVLCSKISGLALTYQSQPLPKITASIGVATAPQHGELPQELLRAADEAMYQAKHNGRDQVIYYRTDQNPPLAEQSQPIVTSSTSDHEERNLKSASKRGTTEIAAE</sequence>
<dbReference type="EMBL" id="CYUE01000020">
    <property type="protein sequence ID" value="CUK26517.1"/>
    <property type="molecule type" value="Genomic_DNA"/>
</dbReference>
<dbReference type="InterPro" id="IPR043128">
    <property type="entry name" value="Rev_trsase/Diguanyl_cyclase"/>
</dbReference>
<keyword evidence="6" id="KW-0548">Nucleotidyltransferase</keyword>
<evidence type="ECO:0000313" key="7">
    <source>
        <dbReference type="Proteomes" id="UP000051184"/>
    </source>
</evidence>
<dbReference type="SUPFAM" id="SSF55781">
    <property type="entry name" value="GAF domain-like"/>
    <property type="match status" value="1"/>
</dbReference>
<organism evidence="6 7">
    <name type="scientific">Cognatishimia activa</name>
    <dbReference type="NCBI Taxonomy" id="1715691"/>
    <lineage>
        <taxon>Bacteria</taxon>
        <taxon>Pseudomonadati</taxon>
        <taxon>Pseudomonadota</taxon>
        <taxon>Alphaproteobacteria</taxon>
        <taxon>Rhodobacterales</taxon>
        <taxon>Paracoccaceae</taxon>
        <taxon>Cognatishimia</taxon>
    </lineage>
</organism>
<dbReference type="PANTHER" id="PTHR45138:SF9">
    <property type="entry name" value="DIGUANYLATE CYCLASE DGCM-RELATED"/>
    <property type="match status" value="1"/>
</dbReference>